<dbReference type="EMBL" id="DF237994">
    <property type="protein sequence ID" value="GAQ92546.1"/>
    <property type="molecule type" value="Genomic_DNA"/>
</dbReference>
<evidence type="ECO:0000256" key="2">
    <source>
        <dbReference type="SAM" id="MobiDB-lite"/>
    </source>
</evidence>
<gene>
    <name evidence="5" type="ORF">KFL_010450030</name>
</gene>
<dbReference type="Proteomes" id="UP000054558">
    <property type="component" value="Unassembled WGS sequence"/>
</dbReference>
<evidence type="ECO:0000313" key="5">
    <source>
        <dbReference type="EMBL" id="GAQ92546.1"/>
    </source>
</evidence>
<evidence type="ECO:0000259" key="3">
    <source>
        <dbReference type="SMART" id="SM00885"/>
    </source>
</evidence>
<dbReference type="AlphaFoldDB" id="A0A1Y1IUL9"/>
<protein>
    <submittedName>
        <fullName evidence="5">Bacteriophage/plasmid primase P4-like protein</fullName>
    </submittedName>
</protein>
<feature type="domain" description="DNA primase/polymerase bifunctional N-terminal" evidence="4">
    <location>
        <begin position="109"/>
        <end position="291"/>
    </location>
</feature>
<reference evidence="5 6" key="1">
    <citation type="journal article" date="2014" name="Nat. Commun.">
        <title>Klebsormidium flaccidum genome reveals primary factors for plant terrestrial adaptation.</title>
        <authorList>
            <person name="Hori K."/>
            <person name="Maruyama F."/>
            <person name="Fujisawa T."/>
            <person name="Togashi T."/>
            <person name="Yamamoto N."/>
            <person name="Seo M."/>
            <person name="Sato S."/>
            <person name="Yamada T."/>
            <person name="Mori H."/>
            <person name="Tajima N."/>
            <person name="Moriyama T."/>
            <person name="Ikeuchi M."/>
            <person name="Watanabe M."/>
            <person name="Wada H."/>
            <person name="Kobayashi K."/>
            <person name="Saito M."/>
            <person name="Masuda T."/>
            <person name="Sasaki-Sekimoto Y."/>
            <person name="Mashiguchi K."/>
            <person name="Awai K."/>
            <person name="Shimojima M."/>
            <person name="Masuda S."/>
            <person name="Iwai M."/>
            <person name="Nobusawa T."/>
            <person name="Narise T."/>
            <person name="Kondo S."/>
            <person name="Saito H."/>
            <person name="Sato R."/>
            <person name="Murakawa M."/>
            <person name="Ihara Y."/>
            <person name="Oshima-Yamada Y."/>
            <person name="Ohtaka K."/>
            <person name="Satoh M."/>
            <person name="Sonobe K."/>
            <person name="Ishii M."/>
            <person name="Ohtani R."/>
            <person name="Kanamori-Sato M."/>
            <person name="Honoki R."/>
            <person name="Miyazaki D."/>
            <person name="Mochizuki H."/>
            <person name="Umetsu J."/>
            <person name="Higashi K."/>
            <person name="Shibata D."/>
            <person name="Kamiya Y."/>
            <person name="Sato N."/>
            <person name="Nakamura Y."/>
            <person name="Tabata S."/>
            <person name="Ida S."/>
            <person name="Kurokawa K."/>
            <person name="Ohta H."/>
        </authorList>
    </citation>
    <scope>NUCLEOTIDE SEQUENCE [LARGE SCALE GENOMIC DNA]</scope>
    <source>
        <strain evidence="5 6">NIES-2285</strain>
    </source>
</reference>
<evidence type="ECO:0000256" key="1">
    <source>
        <dbReference type="ARBA" id="ARBA00022801"/>
    </source>
</evidence>
<evidence type="ECO:0000313" key="6">
    <source>
        <dbReference type="Proteomes" id="UP000054558"/>
    </source>
</evidence>
<feature type="compositionally biased region" description="Low complexity" evidence="2">
    <location>
        <begin position="1"/>
        <end position="11"/>
    </location>
</feature>
<dbReference type="PANTHER" id="PTHR35372:SF2">
    <property type="entry name" value="SF3 HELICASE DOMAIN-CONTAINING PROTEIN"/>
    <property type="match status" value="1"/>
</dbReference>
<dbReference type="InterPro" id="IPR014818">
    <property type="entry name" value="Phage/plasmid_primase_P4_C"/>
</dbReference>
<name>A0A1Y1IUL9_KLENI</name>
<evidence type="ECO:0000259" key="4">
    <source>
        <dbReference type="SMART" id="SM00943"/>
    </source>
</evidence>
<keyword evidence="6" id="KW-1185">Reference proteome</keyword>
<dbReference type="SMART" id="SM00943">
    <property type="entry name" value="Prim-Pol"/>
    <property type="match status" value="1"/>
</dbReference>
<feature type="region of interest" description="Disordered" evidence="2">
    <location>
        <begin position="1"/>
        <end position="30"/>
    </location>
</feature>
<sequence length="668" mass="74536">MLSGPEPSSSEGEGDKRSSVGSDQEESPCHFLQDEADSMMHLSQEVGNMSLSPGPFRRHAKRLKVDFLSEGLEDKSSPAISSSDALVPALPLLSDVDTAPCLDPILAAAHHFHSLGVVTITFDLEEERNKKSEVRKAAKDMGYWKRANHDNCLSEKFARPGRNSIAIITEESDLFAVDVDVKDGGFEALQQMLEEHDNFPEDTPRLTTGNKGMHVLFSLSKSEEAGLRNGSNRTRIRYKGEKVGIDIRGRGGMLYTAPSSYQGLDGELRRYEWDHEILPDRSNLMAIPDWLIAILNEDQSGPPQQQAKGGHPSSCLPPSWEFFDKEPDIAVLERIKSCFAECGDSGSRFDKRKGNLYVFRVQGERTCPYGHHHQGSNNLSILVKGSSFYYHCNSSECQSIMPRKQIGDLSGVEEEARGSVRPVDVDGDEAVLGIVYTSAGFYMWTGKVYERAHDVQVLYILMHQLSTIIDRVRRELREEERKIPKDDKAKLEIVEAKLKLLRDYNNRRTTEDTLKVVKGKLFSNTFLNELDRNPDILNVSNGVIDLRTGKLDIHRPRYMCTKLAETIYSGLELPSPRIEDFFNDVFKGEEEVIRTLQIVLGYGMTGSKACEIMVFWIGLGGNGKGVTKEMLEKALGPYCGVMSTDVVVRTAGQRPASKGAPTPHVCMP</sequence>
<organism evidence="5 6">
    <name type="scientific">Klebsormidium nitens</name>
    <name type="common">Green alga</name>
    <name type="synonym">Ulothrix nitens</name>
    <dbReference type="NCBI Taxonomy" id="105231"/>
    <lineage>
        <taxon>Eukaryota</taxon>
        <taxon>Viridiplantae</taxon>
        <taxon>Streptophyta</taxon>
        <taxon>Klebsormidiophyceae</taxon>
        <taxon>Klebsormidiales</taxon>
        <taxon>Klebsormidiaceae</taxon>
        <taxon>Klebsormidium</taxon>
    </lineage>
</organism>
<dbReference type="GO" id="GO:0016787">
    <property type="term" value="F:hydrolase activity"/>
    <property type="evidence" value="ECO:0007669"/>
    <property type="project" value="UniProtKB-KW"/>
</dbReference>
<dbReference type="Pfam" id="PF09250">
    <property type="entry name" value="Prim-Pol"/>
    <property type="match status" value="1"/>
</dbReference>
<feature type="domain" description="Bacteriophage/plasmid primase P4 C-terminal" evidence="3">
    <location>
        <begin position="430"/>
        <end position="587"/>
    </location>
</feature>
<dbReference type="PANTHER" id="PTHR35372">
    <property type="entry name" value="ATP BINDING PROTEIN-RELATED"/>
    <property type="match status" value="1"/>
</dbReference>
<dbReference type="Pfam" id="PF08706">
    <property type="entry name" value="D5_N"/>
    <property type="match status" value="1"/>
</dbReference>
<dbReference type="InterPro" id="IPR015330">
    <property type="entry name" value="DNA_primase/pol_bifunc_N"/>
</dbReference>
<dbReference type="SUPFAM" id="SSF56747">
    <property type="entry name" value="Prim-pol domain"/>
    <property type="match status" value="1"/>
</dbReference>
<dbReference type="InterPro" id="IPR051620">
    <property type="entry name" value="ORF904-like_C"/>
</dbReference>
<accession>A0A1Y1IUL9</accession>
<proteinExistence type="predicted"/>
<dbReference type="SMART" id="SM00885">
    <property type="entry name" value="D5_N"/>
    <property type="match status" value="1"/>
</dbReference>
<keyword evidence="1" id="KW-0378">Hydrolase</keyword>